<dbReference type="AlphaFoldDB" id="A0A5R9GGA1"/>
<gene>
    <name evidence="1" type="ORF">FEF65_11555</name>
</gene>
<evidence type="ECO:0000313" key="1">
    <source>
        <dbReference type="EMBL" id="TLS65951.1"/>
    </source>
</evidence>
<sequence>MSRHGHRPRSELTGLQNSLASIFSEASLEQLVSIARLRRSWANIVGPMMATRTEPANIETLADSGICLWIAVDHPIMAQQIRFLRDDIRKACFRHAGITNLFHIRTKIQAGAGIRAATPRKAVAKKITLSRKKAIALELTAIRDKNLRKAAFKARVAQLAYEMIPTKGVNE</sequence>
<comment type="caution">
    <text evidence="1">The sequence shown here is derived from an EMBL/GenBank/DDBJ whole genome shotgun (WGS) entry which is preliminary data.</text>
</comment>
<dbReference type="Pfam" id="PF05258">
    <property type="entry name" value="DciA"/>
    <property type="match status" value="1"/>
</dbReference>
<evidence type="ECO:0000313" key="2">
    <source>
        <dbReference type="Proteomes" id="UP000306585"/>
    </source>
</evidence>
<dbReference type="OrthoDB" id="511752at2"/>
<accession>A0A5R9GGA1</accession>
<dbReference type="Proteomes" id="UP000306585">
    <property type="component" value="Unassembled WGS sequence"/>
</dbReference>
<dbReference type="InterPro" id="IPR007922">
    <property type="entry name" value="DciA-like"/>
</dbReference>
<dbReference type="EMBL" id="VBRY01000012">
    <property type="protein sequence ID" value="TLS65951.1"/>
    <property type="molecule type" value="Genomic_DNA"/>
</dbReference>
<name>A0A5R9GGA1_9PROT</name>
<keyword evidence="2" id="KW-1185">Reference proteome</keyword>
<protein>
    <submittedName>
        <fullName evidence="1">DUF721 domain-containing protein</fullName>
    </submittedName>
</protein>
<proteinExistence type="predicted"/>
<dbReference type="RefSeq" id="WP_138239981.1">
    <property type="nucleotide sequence ID" value="NZ_VBRY01000012.1"/>
</dbReference>
<organism evidence="1 2">
    <name type="scientific">Mariprofundus erugo</name>
    <dbReference type="NCBI Taxonomy" id="2528639"/>
    <lineage>
        <taxon>Bacteria</taxon>
        <taxon>Pseudomonadati</taxon>
        <taxon>Pseudomonadota</taxon>
        <taxon>Candidatius Mariprofundia</taxon>
        <taxon>Mariprofundales</taxon>
        <taxon>Mariprofundaceae</taxon>
        <taxon>Mariprofundus</taxon>
    </lineage>
</organism>
<reference evidence="1 2" key="1">
    <citation type="journal article" date="2019" name="Appl. Environ. Microbiol.">
        <title>Environmental Evidence and Genomic Insight of Iron-oxidizing Bacteria Preference Towards More Corrosion Resistant Stainless Steel at Higher Salinities.</title>
        <authorList>
            <person name="Garrison C.E."/>
            <person name="Price K.A."/>
            <person name="Field E.K."/>
        </authorList>
    </citation>
    <scope>NUCLEOTIDE SEQUENCE [LARGE SCALE GENOMIC DNA]</scope>
    <source>
        <strain evidence="1 2">P3</strain>
    </source>
</reference>